<protein>
    <recommendedName>
        <fullName evidence="4">YcxB-like protein domain-containing protein</fullName>
    </recommendedName>
</protein>
<keyword evidence="1" id="KW-0812">Transmembrane</keyword>
<keyword evidence="1" id="KW-1133">Transmembrane helix</keyword>
<proteinExistence type="predicted"/>
<evidence type="ECO:0008006" key="4">
    <source>
        <dbReference type="Google" id="ProtNLM"/>
    </source>
</evidence>
<evidence type="ECO:0000256" key="1">
    <source>
        <dbReference type="SAM" id="Phobius"/>
    </source>
</evidence>
<keyword evidence="1" id="KW-0472">Membrane</keyword>
<comment type="caution">
    <text evidence="2">The sequence shown here is derived from an EMBL/GenBank/DDBJ whole genome shotgun (WGS) entry which is preliminary data.</text>
</comment>
<reference evidence="2 3" key="1">
    <citation type="submission" date="2021-03" db="EMBL/GenBank/DDBJ databases">
        <title>Genomic Encyclopedia of Type Strains, Phase IV (KMG-IV): sequencing the most valuable type-strain genomes for metagenomic binning, comparative biology and taxonomic classification.</title>
        <authorList>
            <person name="Goeker M."/>
        </authorList>
    </citation>
    <scope>NUCLEOTIDE SEQUENCE [LARGE SCALE GENOMIC DNA]</scope>
    <source>
        <strain evidence="2 3">DSM 28650</strain>
    </source>
</reference>
<dbReference type="EMBL" id="JAGGLL010000023">
    <property type="protein sequence ID" value="MBP2023092.1"/>
    <property type="molecule type" value="Genomic_DNA"/>
</dbReference>
<evidence type="ECO:0000313" key="3">
    <source>
        <dbReference type="Proteomes" id="UP001519308"/>
    </source>
</evidence>
<name>A0ABS4K5N8_9CLOT</name>
<accession>A0ABS4K5N8</accession>
<evidence type="ECO:0000313" key="2">
    <source>
        <dbReference type="EMBL" id="MBP2023092.1"/>
    </source>
</evidence>
<organism evidence="2 3">
    <name type="scientific">Clostridium punense</name>
    <dbReference type="NCBI Taxonomy" id="1054297"/>
    <lineage>
        <taxon>Bacteria</taxon>
        <taxon>Bacillati</taxon>
        <taxon>Bacillota</taxon>
        <taxon>Clostridia</taxon>
        <taxon>Eubacteriales</taxon>
        <taxon>Clostridiaceae</taxon>
        <taxon>Clostridium</taxon>
    </lineage>
</organism>
<feature type="transmembrane region" description="Helical" evidence="1">
    <location>
        <begin position="56"/>
        <end position="77"/>
    </location>
</feature>
<sequence length="174" mass="21026">MISIEITYNSKDTFELTQFICKKLYKSNIIAVRVVQTIFSLIMMYMSVLYVKNKMIFSFILIILLLLYILVWNIFLIRNYFYSKKYSAAHQSIQITFEQEKFILKSNSKEKYYCLQYNYCKIKEIHDEKNNLFIMLNNPVEFILIPKRELGVRDYDKLIDYLTSKIDNDLIYTM</sequence>
<keyword evidence="3" id="KW-1185">Reference proteome</keyword>
<gene>
    <name evidence="2" type="ORF">J2Z44_002926</name>
</gene>
<dbReference type="RefSeq" id="WP_209649720.1">
    <property type="nucleotide sequence ID" value="NZ_JAGGLL010000023.1"/>
</dbReference>
<dbReference type="Proteomes" id="UP001519308">
    <property type="component" value="Unassembled WGS sequence"/>
</dbReference>
<feature type="transmembrane region" description="Helical" evidence="1">
    <location>
        <begin position="30"/>
        <end position="50"/>
    </location>
</feature>